<gene>
    <name evidence="4" type="ORF">GCM10022240_29450</name>
</gene>
<dbReference type="PROSITE" id="PS50043">
    <property type="entry name" value="HTH_LUXR_2"/>
    <property type="match status" value="1"/>
</dbReference>
<dbReference type="InterPro" id="IPR052020">
    <property type="entry name" value="Cyclic_di-GMP/3'3'-cGAMP_PDE"/>
</dbReference>
<dbReference type="Proteomes" id="UP001500540">
    <property type="component" value="Unassembled WGS sequence"/>
</dbReference>
<dbReference type="InterPro" id="IPR036388">
    <property type="entry name" value="WH-like_DNA-bd_sf"/>
</dbReference>
<dbReference type="SMART" id="SM00421">
    <property type="entry name" value="HTH_LUXR"/>
    <property type="match status" value="1"/>
</dbReference>
<dbReference type="PROSITE" id="PS51832">
    <property type="entry name" value="HD_GYP"/>
    <property type="match status" value="1"/>
</dbReference>
<evidence type="ECO:0000256" key="1">
    <source>
        <dbReference type="SAM" id="MobiDB-lite"/>
    </source>
</evidence>
<feature type="region of interest" description="Disordered" evidence="1">
    <location>
        <begin position="1"/>
        <end position="23"/>
    </location>
</feature>
<evidence type="ECO:0000313" key="4">
    <source>
        <dbReference type="EMBL" id="GAA3775998.1"/>
    </source>
</evidence>
<dbReference type="CDD" id="cd00077">
    <property type="entry name" value="HDc"/>
    <property type="match status" value="1"/>
</dbReference>
<dbReference type="PRINTS" id="PR00038">
    <property type="entry name" value="HTHLUXR"/>
</dbReference>
<reference evidence="5" key="1">
    <citation type="journal article" date="2019" name="Int. J. Syst. Evol. Microbiol.">
        <title>The Global Catalogue of Microorganisms (GCM) 10K type strain sequencing project: providing services to taxonomists for standard genome sequencing and annotation.</title>
        <authorList>
            <consortium name="The Broad Institute Genomics Platform"/>
            <consortium name="The Broad Institute Genome Sequencing Center for Infectious Disease"/>
            <person name="Wu L."/>
            <person name="Ma J."/>
        </authorList>
    </citation>
    <scope>NUCLEOTIDE SEQUENCE [LARGE SCALE GENOMIC DNA]</scope>
    <source>
        <strain evidence="5">JCM 16950</strain>
    </source>
</reference>
<dbReference type="EMBL" id="BAABAF010000010">
    <property type="protein sequence ID" value="GAA3775998.1"/>
    <property type="molecule type" value="Genomic_DNA"/>
</dbReference>
<feature type="compositionally biased region" description="Polar residues" evidence="1">
    <location>
        <begin position="8"/>
        <end position="18"/>
    </location>
</feature>
<evidence type="ECO:0000259" key="3">
    <source>
        <dbReference type="PROSITE" id="PS51832"/>
    </source>
</evidence>
<dbReference type="Gene3D" id="1.10.10.10">
    <property type="entry name" value="Winged helix-like DNA-binding domain superfamily/Winged helix DNA-binding domain"/>
    <property type="match status" value="1"/>
</dbReference>
<dbReference type="InterPro" id="IPR000792">
    <property type="entry name" value="Tscrpt_reg_LuxR_C"/>
</dbReference>
<protein>
    <submittedName>
        <fullName evidence="4">HD domain-containing protein</fullName>
    </submittedName>
</protein>
<organism evidence="4 5">
    <name type="scientific">Microbacterium kribbense</name>
    <dbReference type="NCBI Taxonomy" id="433645"/>
    <lineage>
        <taxon>Bacteria</taxon>
        <taxon>Bacillati</taxon>
        <taxon>Actinomycetota</taxon>
        <taxon>Actinomycetes</taxon>
        <taxon>Micrococcales</taxon>
        <taxon>Microbacteriaceae</taxon>
        <taxon>Microbacterium</taxon>
    </lineage>
</organism>
<dbReference type="InterPro" id="IPR003607">
    <property type="entry name" value="HD/PDEase_dom"/>
</dbReference>
<dbReference type="PANTHER" id="PTHR45228:SF4">
    <property type="entry name" value="LIPOPROTEIN"/>
    <property type="match status" value="1"/>
</dbReference>
<dbReference type="CDD" id="cd06170">
    <property type="entry name" value="LuxR_C_like"/>
    <property type="match status" value="1"/>
</dbReference>
<feature type="domain" description="HD-GYP" evidence="3">
    <location>
        <begin position="275"/>
        <end position="471"/>
    </location>
</feature>
<dbReference type="SUPFAM" id="SSF46894">
    <property type="entry name" value="C-terminal effector domain of the bipartite response regulators"/>
    <property type="match status" value="1"/>
</dbReference>
<evidence type="ECO:0000259" key="2">
    <source>
        <dbReference type="PROSITE" id="PS50043"/>
    </source>
</evidence>
<feature type="domain" description="HTH luxR-type" evidence="2">
    <location>
        <begin position="465"/>
        <end position="530"/>
    </location>
</feature>
<dbReference type="SUPFAM" id="SSF109604">
    <property type="entry name" value="HD-domain/PDEase-like"/>
    <property type="match status" value="2"/>
</dbReference>
<dbReference type="Pfam" id="PF00196">
    <property type="entry name" value="GerE"/>
    <property type="match status" value="1"/>
</dbReference>
<keyword evidence="5" id="KW-1185">Reference proteome</keyword>
<dbReference type="Pfam" id="PF13487">
    <property type="entry name" value="HD_5"/>
    <property type="match status" value="1"/>
</dbReference>
<proteinExistence type="predicted"/>
<comment type="caution">
    <text evidence="4">The sequence shown here is derived from an EMBL/GenBank/DDBJ whole genome shotgun (WGS) entry which is preliminary data.</text>
</comment>
<dbReference type="InterPro" id="IPR037522">
    <property type="entry name" value="HD_GYP_dom"/>
</dbReference>
<name>A0ABP7GXT1_9MICO</name>
<accession>A0ABP7GXT1</accession>
<evidence type="ECO:0000313" key="5">
    <source>
        <dbReference type="Proteomes" id="UP001500540"/>
    </source>
</evidence>
<dbReference type="PROSITE" id="PS00622">
    <property type="entry name" value="HTH_LUXR_1"/>
    <property type="match status" value="1"/>
</dbReference>
<dbReference type="Gene3D" id="1.10.3210.10">
    <property type="entry name" value="Hypothetical protein af1432"/>
    <property type="match status" value="2"/>
</dbReference>
<sequence length="539" mass="57697">MTPPIVEQTPTVHNQSMRDSAPEAGRPCRAEVLAALSVSIDLGLGQPAQHMLHSAGIACRLAERLGLSEQQRGTVYYTTLLMWIGCHADSQEYARWFGDDIAVREAAYLVDWSGLPYLTFLVRHVAHGEAPAHRAKVLAELFRDARGQLRQLLHSHCSSAAVLARHFGLPDSVQRNLAFTFERYDGGGLPSGCGGEAIPIEMRIAQLADTGEVHHRRYGVDGAVAMATDRRGGQFDPSVVDAFTSDAEAILTEPDGGDLWSTTIRLAPDDGEPVGAAELDTLLAALGDFADLKCPFMLGHSHGVAELAESAGQAAGLNGAECATLRRAGLLHDIGRLGVSNQVWSQPGPLSADDWERARMHPYLGARVVSRIPGLAAEAALVRAHHERPDGSGYPFGAAGAALGRSERLLAAAVAYRSATEPRPYRAALTPAQAVERMNERVRAGHLDPDAAAAVSSVAGYRRSRPPLPAGLTRREAEILTQVARGLSNRQIAHALTLSEKTVRNHIEHTYTKVGVNNRVGASLYALSHGLADPVLEHG</sequence>
<dbReference type="PANTHER" id="PTHR45228">
    <property type="entry name" value="CYCLIC DI-GMP PHOSPHODIESTERASE TM_0186-RELATED"/>
    <property type="match status" value="1"/>
</dbReference>
<dbReference type="InterPro" id="IPR016032">
    <property type="entry name" value="Sig_transdc_resp-reg_C-effctor"/>
</dbReference>